<protein>
    <submittedName>
        <fullName evidence="1">Uncharacterized protein</fullName>
    </submittedName>
</protein>
<reference evidence="1" key="1">
    <citation type="journal article" date="2022" name="bioRxiv">
        <title>Thiovibrio frasassiensisgen. nov., sp. nov., an autotrophic, elemental sulfur disproportionating bacterium isolated from sulfidic karst sediment, and proposal of Thiovibrionaceae fam. nov.</title>
        <authorList>
            <person name="Aronson H."/>
            <person name="Thomas C."/>
            <person name="Bhattacharyya M."/>
            <person name="Eckstein S."/>
            <person name="Jensen S."/>
            <person name="Barco R."/>
            <person name="Macalady J."/>
            <person name="Amend J."/>
        </authorList>
    </citation>
    <scope>NUCLEOTIDE SEQUENCE</scope>
    <source>
        <strain evidence="1">RS19-109</strain>
    </source>
</reference>
<dbReference type="AlphaFoldDB" id="A0A9X4MDQ8"/>
<dbReference type="RefSeq" id="WP_307631668.1">
    <property type="nucleotide sequence ID" value="NZ_JAPHEH010000001.1"/>
</dbReference>
<keyword evidence="2" id="KW-1185">Reference proteome</keyword>
<dbReference type="Proteomes" id="UP001154240">
    <property type="component" value="Unassembled WGS sequence"/>
</dbReference>
<sequence length="475" mass="50418">MTDNAPERDFHAEIDDAIDNLFAPHAGAGLDTPVAPVSEKSATPAPAVPTSEKVVPVPVSLLSADGTDAFIPFEEALLSLDWEISAGNIETARNALKEIQGCFEVDKAVALTEIFALMDRLLEVMVIAPQRVPTSAPKILQEGLQTLRAAAGAEDLSLVEQTLIDPTLSELRSAIPNIPKDYSQFGQAAAPKTQNLSASEQKTISPPTAAVRATIPPVQSVSGDEDFLPELPAASGTRAAQVLIEAVNAHLVVLGKCIAKRIIPVENLFAKTPGYEKLHAIHTELRERLEKQKQNLLNALGGDYQADAAVPAESAKPAASAATPCPWQTVALATWGGKMVGFLPEQIVYEDTPGGRVRKCGSFLSLKNLKRGFFGKIGLVVRGELGFLEEAILKTLTIPVAKTSASVENEAKADSPLLVLFKANSGMAFWLDGPTEQIDTSNGCCWEPLADPSTLVAGNLMVNGKSVPVITLRSV</sequence>
<name>A0A9X4MDQ8_9BACT</name>
<proteinExistence type="predicted"/>
<organism evidence="1 2">
    <name type="scientific">Thiovibrio frasassiensis</name>
    <dbReference type="NCBI Taxonomy" id="2984131"/>
    <lineage>
        <taxon>Bacteria</taxon>
        <taxon>Pseudomonadati</taxon>
        <taxon>Thermodesulfobacteriota</taxon>
        <taxon>Desulfobulbia</taxon>
        <taxon>Desulfobulbales</taxon>
        <taxon>Thiovibrionaceae</taxon>
        <taxon>Thiovibrio</taxon>
    </lineage>
</organism>
<dbReference type="EMBL" id="JAPHEH010000001">
    <property type="protein sequence ID" value="MDG4474687.1"/>
    <property type="molecule type" value="Genomic_DNA"/>
</dbReference>
<evidence type="ECO:0000313" key="2">
    <source>
        <dbReference type="Proteomes" id="UP001154240"/>
    </source>
</evidence>
<evidence type="ECO:0000313" key="1">
    <source>
        <dbReference type="EMBL" id="MDG4474687.1"/>
    </source>
</evidence>
<reference evidence="1" key="2">
    <citation type="submission" date="2022-10" db="EMBL/GenBank/DDBJ databases">
        <authorList>
            <person name="Aronson H.S."/>
        </authorList>
    </citation>
    <scope>NUCLEOTIDE SEQUENCE</scope>
    <source>
        <strain evidence="1">RS19-109</strain>
    </source>
</reference>
<gene>
    <name evidence="1" type="ORF">OLX77_00755</name>
</gene>
<comment type="caution">
    <text evidence="1">The sequence shown here is derived from an EMBL/GenBank/DDBJ whole genome shotgun (WGS) entry which is preliminary data.</text>
</comment>
<accession>A0A9X4MDQ8</accession>